<dbReference type="VEuPathDB" id="VectorBase:ASIC019484"/>
<feature type="region of interest" description="Disordered" evidence="1">
    <location>
        <begin position="1"/>
        <end position="96"/>
    </location>
</feature>
<evidence type="ECO:0000313" key="3">
    <source>
        <dbReference type="EnsemblMetazoa" id="ASIC019484-PA"/>
    </source>
</evidence>
<keyword evidence="4" id="KW-1185">Reference proteome</keyword>
<dbReference type="EMBL" id="KE525351">
    <property type="protein sequence ID" value="KFB51219.1"/>
    <property type="molecule type" value="Genomic_DNA"/>
</dbReference>
<reference evidence="2 4" key="1">
    <citation type="journal article" date="2014" name="BMC Genomics">
        <title>Genome sequence of Anopheles sinensis provides insight into genetics basis of mosquito competence for malaria parasites.</title>
        <authorList>
            <person name="Zhou D."/>
            <person name="Zhang D."/>
            <person name="Ding G."/>
            <person name="Shi L."/>
            <person name="Hou Q."/>
            <person name="Ye Y."/>
            <person name="Xu Y."/>
            <person name="Zhou H."/>
            <person name="Xiong C."/>
            <person name="Li S."/>
            <person name="Yu J."/>
            <person name="Hong S."/>
            <person name="Yu X."/>
            <person name="Zou P."/>
            <person name="Chen C."/>
            <person name="Chang X."/>
            <person name="Wang W."/>
            <person name="Lv Y."/>
            <person name="Sun Y."/>
            <person name="Ma L."/>
            <person name="Shen B."/>
            <person name="Zhu C."/>
        </authorList>
    </citation>
    <scope>NUCLEOTIDE SEQUENCE [LARGE SCALE GENOMIC DNA]</scope>
</reference>
<dbReference type="EMBL" id="ATLV01024314">
    <property type="status" value="NOT_ANNOTATED_CDS"/>
    <property type="molecule type" value="Genomic_DNA"/>
</dbReference>
<sequence>MPPKTRGTHNSAEREMISSSNRVKSNNRWNNWNVQGARNGPSDSDFGGRAKTRTRMRAESRMCPGVNYPRKRSPPFERTPINSGISGVSVRTDEPKNDLWRCPVSHGKQWHLFRGPSGKGGKDACG</sequence>
<dbReference type="AlphaFoldDB" id="A0A084WLX5"/>
<feature type="compositionally biased region" description="Polar residues" evidence="1">
    <location>
        <begin position="17"/>
        <end position="36"/>
    </location>
</feature>
<protein>
    <submittedName>
        <fullName evidence="2 3">F-box/LRR-repeat protein 4</fullName>
    </submittedName>
</protein>
<dbReference type="EnsemblMetazoa" id="ASIC019484-RA">
    <property type="protein sequence ID" value="ASIC019484-PA"/>
    <property type="gene ID" value="ASIC019484"/>
</dbReference>
<evidence type="ECO:0000256" key="1">
    <source>
        <dbReference type="SAM" id="MobiDB-lite"/>
    </source>
</evidence>
<organism evidence="2">
    <name type="scientific">Anopheles sinensis</name>
    <name type="common">Mosquito</name>
    <dbReference type="NCBI Taxonomy" id="74873"/>
    <lineage>
        <taxon>Eukaryota</taxon>
        <taxon>Metazoa</taxon>
        <taxon>Ecdysozoa</taxon>
        <taxon>Arthropoda</taxon>
        <taxon>Hexapoda</taxon>
        <taxon>Insecta</taxon>
        <taxon>Pterygota</taxon>
        <taxon>Neoptera</taxon>
        <taxon>Endopterygota</taxon>
        <taxon>Diptera</taxon>
        <taxon>Nematocera</taxon>
        <taxon>Culicoidea</taxon>
        <taxon>Culicidae</taxon>
        <taxon>Anophelinae</taxon>
        <taxon>Anopheles</taxon>
    </lineage>
</organism>
<name>A0A084WLX5_ANOSI</name>
<dbReference type="Proteomes" id="UP000030765">
    <property type="component" value="Unassembled WGS sequence"/>
</dbReference>
<reference evidence="3" key="2">
    <citation type="submission" date="2020-05" db="UniProtKB">
        <authorList>
            <consortium name="EnsemblMetazoa"/>
        </authorList>
    </citation>
    <scope>IDENTIFICATION</scope>
</reference>
<proteinExistence type="predicted"/>
<accession>A0A084WLX5</accession>
<evidence type="ECO:0000313" key="2">
    <source>
        <dbReference type="EMBL" id="KFB51219.1"/>
    </source>
</evidence>
<gene>
    <name evidence="2" type="ORF">ZHAS_00019484</name>
</gene>
<evidence type="ECO:0000313" key="4">
    <source>
        <dbReference type="Proteomes" id="UP000030765"/>
    </source>
</evidence>